<gene>
    <name evidence="2" type="ORF">PPROV_001111700</name>
</gene>
<protein>
    <submittedName>
        <fullName evidence="2">Uncharacterized protein</fullName>
    </submittedName>
</protein>
<feature type="region of interest" description="Disordered" evidence="1">
    <location>
        <begin position="140"/>
        <end position="166"/>
    </location>
</feature>
<feature type="compositionally biased region" description="Basic and acidic residues" evidence="1">
    <location>
        <begin position="140"/>
        <end position="152"/>
    </location>
</feature>
<dbReference type="OrthoDB" id="409609at2759"/>
<keyword evidence="3" id="KW-1185">Reference proteome</keyword>
<evidence type="ECO:0000313" key="2">
    <source>
        <dbReference type="EMBL" id="GHP12389.1"/>
    </source>
</evidence>
<organism evidence="2 3">
    <name type="scientific">Pycnococcus provasolii</name>
    <dbReference type="NCBI Taxonomy" id="41880"/>
    <lineage>
        <taxon>Eukaryota</taxon>
        <taxon>Viridiplantae</taxon>
        <taxon>Chlorophyta</taxon>
        <taxon>Pseudoscourfieldiophyceae</taxon>
        <taxon>Pseudoscourfieldiales</taxon>
        <taxon>Pycnococcaceae</taxon>
        <taxon>Pycnococcus</taxon>
    </lineage>
</organism>
<sequence>MASGNNDDIQNLNAFLGGWSAAVARMAIPSDATLRGSSRGASAVDFQHAACYRAARRLLGILPPEAIAFPLGIDVSQLTRHGVAPTLTIHLRLAATFAPDTIAVGARALDELQQFARASDVTITPLVAFAYLEKADTDARERARGRRDDAARRGATPTARVTTGSSVRQSLARALAWLQRHYGLEVSPTPALARPAMALSIRMVIALERLASDRSQSVFLRCHAAAWHAMALSCNRHAQFVQATLVRISAELATARAIDKNPNRMRMRRRPSWMPTVGLEGGTLAFDMLLHMSAAVPRHSTLLRATGSTATSTSLPATPASAYPRSTPRIAIVWKDLSTTATGIAATNVPLTLQEFLALELSAGGGHTERAINQYELLVLLFWLWNYGDTAKGRTIVYLGDNTTALSAIIHGYATKQSLAAIANCISILLAMHDIALWGEWVASKANVADIPTRTTMEDATAHPAILTWRPRIHEC</sequence>
<dbReference type="Proteomes" id="UP000660262">
    <property type="component" value="Unassembled WGS sequence"/>
</dbReference>
<feature type="compositionally biased region" description="Low complexity" evidence="1">
    <location>
        <begin position="153"/>
        <end position="164"/>
    </location>
</feature>
<dbReference type="AlphaFoldDB" id="A0A830I5S5"/>
<accession>A0A830I5S5</accession>
<evidence type="ECO:0000313" key="3">
    <source>
        <dbReference type="Proteomes" id="UP000660262"/>
    </source>
</evidence>
<name>A0A830I5S5_9CHLO</name>
<dbReference type="EMBL" id="BNJQ01000041">
    <property type="protein sequence ID" value="GHP12389.1"/>
    <property type="molecule type" value="Genomic_DNA"/>
</dbReference>
<reference evidence="2" key="1">
    <citation type="submission" date="2020-10" db="EMBL/GenBank/DDBJ databases">
        <title>Unveiling of a novel bifunctional photoreceptor, Dualchrome1, isolated from a cosmopolitan green alga.</title>
        <authorList>
            <person name="Suzuki S."/>
            <person name="Kawachi M."/>
        </authorList>
    </citation>
    <scope>NUCLEOTIDE SEQUENCE</scope>
    <source>
        <strain evidence="2">NIES 2893</strain>
    </source>
</reference>
<proteinExistence type="predicted"/>
<comment type="caution">
    <text evidence="2">The sequence shown here is derived from an EMBL/GenBank/DDBJ whole genome shotgun (WGS) entry which is preliminary data.</text>
</comment>
<evidence type="ECO:0000256" key="1">
    <source>
        <dbReference type="SAM" id="MobiDB-lite"/>
    </source>
</evidence>